<accession>A0A2X2UAV3</accession>
<dbReference type="Gene3D" id="3.60.15.10">
    <property type="entry name" value="Ribonuclease Z/Hydroxyacylglutathione hydrolase-like"/>
    <property type="match status" value="1"/>
</dbReference>
<protein>
    <submittedName>
        <fullName evidence="1">Metallo-beta-lactamase domain-containing protein</fullName>
    </submittedName>
</protein>
<reference evidence="1 2" key="1">
    <citation type="submission" date="2018-06" db="EMBL/GenBank/DDBJ databases">
        <authorList>
            <consortium name="Pathogen Informatics"/>
            <person name="Doyle S."/>
        </authorList>
    </citation>
    <scope>NUCLEOTIDE SEQUENCE [LARGE SCALE GENOMIC DNA]</scope>
    <source>
        <strain evidence="1 2">NCTC11224</strain>
    </source>
</reference>
<dbReference type="AlphaFoldDB" id="A0A2X2UAV3"/>
<dbReference type="PANTHER" id="PTHR30619">
    <property type="entry name" value="DNA INTERNALIZATION/COMPETENCE PROTEIN COMEC/REC2"/>
    <property type="match status" value="1"/>
</dbReference>
<keyword evidence="2" id="KW-1185">Reference proteome</keyword>
<dbReference type="SUPFAM" id="SSF56281">
    <property type="entry name" value="Metallo-hydrolase/oxidoreductase"/>
    <property type="match status" value="1"/>
</dbReference>
<dbReference type="InterPro" id="IPR052159">
    <property type="entry name" value="Competence_DNA_uptake"/>
</dbReference>
<sequence>MKLRALSSYDGDKDTRFGDCILIFDNNTLVVYDCGHERHANEVKNFLQKNRSINRIHIVISHNDSDHTDGVINLLDYLYENRYEVTLYSSLYLKNTKEVLEILDDKRRTPKATREHILEIFDKICDIVQKAEEYNFSVVNAEVNTSVSYGTIVGPKVDEFAGVVAAAIDANNAGAKIDGETVMNAASVQLKIKLDNAQIVLLCGDATPKYLHNLHMYDIIQLPHHGKLESAKLIFEKLDDPYSKIYLVSDNTGSGMTSGGSDKLADYMEKENFDSAKNTKNGIVNIPENTVGVIGSSIRESKGVRLGEVDYRGR</sequence>
<gene>
    <name evidence="1" type="ORF">NCTC11224_01497</name>
</gene>
<dbReference type="Proteomes" id="UP000251853">
    <property type="component" value="Unassembled WGS sequence"/>
</dbReference>
<dbReference type="InterPro" id="IPR036866">
    <property type="entry name" value="RibonucZ/Hydroxyglut_hydro"/>
</dbReference>
<dbReference type="EMBL" id="UAVW01000003">
    <property type="protein sequence ID" value="SQB10183.1"/>
    <property type="molecule type" value="Genomic_DNA"/>
</dbReference>
<organism evidence="1 2">
    <name type="scientific">Enterocloster clostridioformis</name>
    <dbReference type="NCBI Taxonomy" id="1531"/>
    <lineage>
        <taxon>Bacteria</taxon>
        <taxon>Bacillati</taxon>
        <taxon>Bacillota</taxon>
        <taxon>Clostridia</taxon>
        <taxon>Lachnospirales</taxon>
        <taxon>Lachnospiraceae</taxon>
        <taxon>Enterocloster</taxon>
    </lineage>
</organism>
<dbReference type="RefSeq" id="WP_112481675.1">
    <property type="nucleotide sequence ID" value="NZ_JAIWZC010000001.1"/>
</dbReference>
<dbReference type="PANTHER" id="PTHR30619:SF1">
    <property type="entry name" value="RECOMBINATION PROTEIN 2"/>
    <property type="match status" value="1"/>
</dbReference>
<evidence type="ECO:0000313" key="2">
    <source>
        <dbReference type="Proteomes" id="UP000251853"/>
    </source>
</evidence>
<evidence type="ECO:0000313" key="1">
    <source>
        <dbReference type="EMBL" id="SQB10183.1"/>
    </source>
</evidence>
<name>A0A2X2UAV3_9FIRM</name>
<proteinExistence type="predicted"/>